<evidence type="ECO:0000313" key="1">
    <source>
        <dbReference type="EMBL" id="OGL72454.1"/>
    </source>
</evidence>
<proteinExistence type="predicted"/>
<comment type="caution">
    <text evidence="1">The sequence shown here is derived from an EMBL/GenBank/DDBJ whole genome shotgun (WGS) entry which is preliminary data.</text>
</comment>
<gene>
    <name evidence="1" type="ORF">A3D72_01255</name>
</gene>
<dbReference type="EMBL" id="MGDZ01000063">
    <property type="protein sequence ID" value="OGL72454.1"/>
    <property type="molecule type" value="Genomic_DNA"/>
</dbReference>
<dbReference type="Proteomes" id="UP000176303">
    <property type="component" value="Unassembled WGS sequence"/>
</dbReference>
<accession>A0A1F7U3V3</accession>
<protein>
    <submittedName>
        <fullName evidence="1">Uncharacterized protein</fullName>
    </submittedName>
</protein>
<name>A0A1F7U3V3_9BACT</name>
<organism evidence="1 2">
    <name type="scientific">Candidatus Uhrbacteria bacterium RIFCSPHIGHO2_02_FULL_57_19</name>
    <dbReference type="NCBI Taxonomy" id="1802391"/>
    <lineage>
        <taxon>Bacteria</taxon>
        <taxon>Candidatus Uhriibacteriota</taxon>
    </lineage>
</organism>
<dbReference type="STRING" id="1802391.A3D72_01255"/>
<dbReference type="AlphaFoldDB" id="A0A1F7U3V3"/>
<sequence length="105" mass="12879">MFERGAFWIEEEYPSGYYRLGITQELMHWWQKMEGVQITVFSKEVAVKFLLPILKRKKKIYEEKRHWPEEELLTSLLSKEQQNFENYLEHLDREVEELSKIGFHN</sequence>
<evidence type="ECO:0000313" key="2">
    <source>
        <dbReference type="Proteomes" id="UP000176303"/>
    </source>
</evidence>
<reference evidence="1 2" key="1">
    <citation type="journal article" date="2016" name="Nat. Commun.">
        <title>Thousands of microbial genomes shed light on interconnected biogeochemical processes in an aquifer system.</title>
        <authorList>
            <person name="Anantharaman K."/>
            <person name="Brown C.T."/>
            <person name="Hug L.A."/>
            <person name="Sharon I."/>
            <person name="Castelle C.J."/>
            <person name="Probst A.J."/>
            <person name="Thomas B.C."/>
            <person name="Singh A."/>
            <person name="Wilkins M.J."/>
            <person name="Karaoz U."/>
            <person name="Brodie E.L."/>
            <person name="Williams K.H."/>
            <person name="Hubbard S.S."/>
            <person name="Banfield J.F."/>
        </authorList>
    </citation>
    <scope>NUCLEOTIDE SEQUENCE [LARGE SCALE GENOMIC DNA]</scope>
</reference>